<dbReference type="PANTHER" id="PTHR39953:SF1">
    <property type="entry name" value="RE54151P"/>
    <property type="match status" value="1"/>
</dbReference>
<name>A0A4C1YBW8_EUMVA</name>
<proteinExistence type="predicted"/>
<comment type="caution">
    <text evidence="1">The sequence shown here is derived from an EMBL/GenBank/DDBJ whole genome shotgun (WGS) entry which is preliminary data.</text>
</comment>
<dbReference type="AlphaFoldDB" id="A0A4C1YBW8"/>
<accession>A0A4C1YBW8</accession>
<sequence length="176" mass="20191">MTLLLAMYSYIHDEKMCTVKGKICPELKVHAKLYAVTLIVDEEEKSVVSVEYHGCVTPKGGCKHIVSFLMWTHRRSEEPPRTTVACYWKKSKLSRVGTSLKYTTVKDLSNGTPSLPSDNLLLNKFLHARRKKKLANYEMLGDIFTIKSLLKYRKKRENYIIVAFGTNCAMAELQRL</sequence>
<organism evidence="1 2">
    <name type="scientific">Eumeta variegata</name>
    <name type="common">Bagworm moth</name>
    <name type="synonym">Eumeta japonica</name>
    <dbReference type="NCBI Taxonomy" id="151549"/>
    <lineage>
        <taxon>Eukaryota</taxon>
        <taxon>Metazoa</taxon>
        <taxon>Ecdysozoa</taxon>
        <taxon>Arthropoda</taxon>
        <taxon>Hexapoda</taxon>
        <taxon>Insecta</taxon>
        <taxon>Pterygota</taxon>
        <taxon>Neoptera</taxon>
        <taxon>Endopterygota</taxon>
        <taxon>Lepidoptera</taxon>
        <taxon>Glossata</taxon>
        <taxon>Ditrysia</taxon>
        <taxon>Tineoidea</taxon>
        <taxon>Psychidae</taxon>
        <taxon>Oiketicinae</taxon>
        <taxon>Eumeta</taxon>
    </lineage>
</organism>
<evidence type="ECO:0000313" key="2">
    <source>
        <dbReference type="Proteomes" id="UP000299102"/>
    </source>
</evidence>
<reference evidence="1 2" key="1">
    <citation type="journal article" date="2019" name="Commun. Biol.">
        <title>The bagworm genome reveals a unique fibroin gene that provides high tensile strength.</title>
        <authorList>
            <person name="Kono N."/>
            <person name="Nakamura H."/>
            <person name="Ohtoshi R."/>
            <person name="Tomita M."/>
            <person name="Numata K."/>
            <person name="Arakawa K."/>
        </authorList>
    </citation>
    <scope>NUCLEOTIDE SEQUENCE [LARGE SCALE GENOMIC DNA]</scope>
</reference>
<keyword evidence="2" id="KW-1185">Reference proteome</keyword>
<dbReference type="Proteomes" id="UP000299102">
    <property type="component" value="Unassembled WGS sequence"/>
</dbReference>
<dbReference type="OrthoDB" id="261614at2759"/>
<protein>
    <recommendedName>
        <fullName evidence="3">SWIM-type domain-containing protein</fullName>
    </recommendedName>
</protein>
<dbReference type="PANTHER" id="PTHR39953">
    <property type="entry name" value="RE54151P"/>
    <property type="match status" value="1"/>
</dbReference>
<gene>
    <name evidence="1" type="ORF">EVAR_48837_1</name>
</gene>
<evidence type="ECO:0008006" key="3">
    <source>
        <dbReference type="Google" id="ProtNLM"/>
    </source>
</evidence>
<dbReference type="EMBL" id="BGZK01001158">
    <property type="protein sequence ID" value="GBP72853.1"/>
    <property type="molecule type" value="Genomic_DNA"/>
</dbReference>
<evidence type="ECO:0000313" key="1">
    <source>
        <dbReference type="EMBL" id="GBP72853.1"/>
    </source>
</evidence>